<protein>
    <submittedName>
        <fullName evidence="1">Nucleotide pyrophosphatase</fullName>
    </submittedName>
</protein>
<dbReference type="RefSeq" id="WP_054837114.1">
    <property type="nucleotide sequence ID" value="NZ_BBBA01000025.1"/>
</dbReference>
<dbReference type="EMBL" id="CP029287">
    <property type="protein sequence ID" value="AWR98812.1"/>
    <property type="molecule type" value="Genomic_DNA"/>
</dbReference>
<sequence>MSIIFPNYNNSLYSLGCGVASWLGVKTQCRSKFDLSGNKLVLLLLDGFGWNIMERSLGEVKEATKIHGIFPSTTSTTLTTIFTARTPAEHGVLGYNTYVKNLGSIINTLRYTHPTSNERDSLANGIPFEKVFPNAKGYLHEVKEGTASLLPSGIDNTEFTRVVHGPTQETRTYLNVWDAYESLKDLMGKGIRFIYAYIPDIDSLAHKYGPYSEPVILATREIFMRFFSLFKERPDYTAVITADHGLIDTSQTIEIEKDQDLMSMLELPPYGDSRALFLRSRYDLKVYLQGKYNLKVFTKEEVLSLLGGAEKIVDGIPDFVGVPLDYASYFFSFREKSNYARLKGHHGGLLREELEVPLVIVNG</sequence>
<dbReference type="STRING" id="1293036.GCA_001315825_02430"/>
<dbReference type="InterPro" id="IPR017850">
    <property type="entry name" value="Alkaline_phosphatase_core_sf"/>
</dbReference>
<dbReference type="Gene3D" id="3.40.720.10">
    <property type="entry name" value="Alkaline Phosphatase, subunit A"/>
    <property type="match status" value="1"/>
</dbReference>
<organism evidence="1 2">
    <name type="scientific">Metallosphaera hakonensis JCM 8857 = DSM 7519</name>
    <dbReference type="NCBI Taxonomy" id="1293036"/>
    <lineage>
        <taxon>Archaea</taxon>
        <taxon>Thermoproteota</taxon>
        <taxon>Thermoprotei</taxon>
        <taxon>Sulfolobales</taxon>
        <taxon>Sulfolobaceae</taxon>
        <taxon>Metallosphaera</taxon>
    </lineage>
</organism>
<reference evidence="2" key="3">
    <citation type="submission" date="2020-03" db="EMBL/GenBank/DDBJ databases">
        <title>Sequencing and Assembly of Multiple Reported Metal-Biooxidizing Members of the Extremely Thermoacidophilic Archaeal Family Sulfolobaceae.</title>
        <authorList>
            <person name="Counts J.A."/>
            <person name="Kelly R.M."/>
        </authorList>
    </citation>
    <scope>NUCLEOTIDE SEQUENCE [LARGE SCALE GENOMIC DNA]</scope>
    <source>
        <strain evidence="2">HO1-1</strain>
    </source>
</reference>
<reference evidence="1 2" key="1">
    <citation type="submission" date="2018-05" db="EMBL/GenBank/DDBJ databases">
        <title>Complete Genome Sequences of Extremely Thermoacidophilic, Metal-Mobilizing Type-Strain Members of the Archaeal Family Sulfolobaceae: Acidianus brierleyi DSM-1651T, Acidianus sulfidivorans DSM-18786T, Metallosphaera hakonensis DSM-7519T, and Metallosphaera prunae DSM-10039T.</title>
        <authorList>
            <person name="Counts J.A."/>
            <person name="Kelly R.M."/>
        </authorList>
    </citation>
    <scope>NUCLEOTIDE SEQUENCE [LARGE SCALE GENOMIC DNA]</scope>
    <source>
        <strain evidence="1 2">HO1-1</strain>
    </source>
</reference>
<dbReference type="KEGG" id="mhk:DFR87_02910"/>
<accession>A0A2U9IS05</accession>
<dbReference type="SUPFAM" id="SSF53649">
    <property type="entry name" value="Alkaline phosphatase-like"/>
    <property type="match status" value="1"/>
</dbReference>
<dbReference type="InterPro" id="IPR002591">
    <property type="entry name" value="Phosphodiest/P_Trfase"/>
</dbReference>
<keyword evidence="2" id="KW-1185">Reference proteome</keyword>
<dbReference type="GO" id="GO:0016787">
    <property type="term" value="F:hydrolase activity"/>
    <property type="evidence" value="ECO:0007669"/>
    <property type="project" value="UniProtKB-ARBA"/>
</dbReference>
<dbReference type="PANTHER" id="PTHR10151:SF120">
    <property type="entry name" value="BIS(5'-ADENOSYL)-TRIPHOSPHATASE"/>
    <property type="match status" value="1"/>
</dbReference>
<name>A0A2U9IS05_9CREN</name>
<dbReference type="Proteomes" id="UP000247586">
    <property type="component" value="Chromosome"/>
</dbReference>
<dbReference type="PANTHER" id="PTHR10151">
    <property type="entry name" value="ECTONUCLEOTIDE PYROPHOSPHATASE/PHOSPHODIESTERASE"/>
    <property type="match status" value="1"/>
</dbReference>
<proteinExistence type="predicted"/>
<evidence type="ECO:0000313" key="1">
    <source>
        <dbReference type="EMBL" id="AWR98812.1"/>
    </source>
</evidence>
<dbReference type="OrthoDB" id="33550at2157"/>
<dbReference type="GeneID" id="36834258"/>
<dbReference type="Pfam" id="PF01663">
    <property type="entry name" value="Phosphodiest"/>
    <property type="match status" value="1"/>
</dbReference>
<dbReference type="AlphaFoldDB" id="A0A2U9IS05"/>
<reference evidence="2" key="2">
    <citation type="submission" date="2020-03" db="EMBL/GenBank/DDBJ databases">
        <title>Complete Genome Sequences of Extremely Thermoacidophilic, Metal-Mobilizing Type-Strain Members of the Archaeal Family Sulfolobaceae: Acidianus brierleyi DSM-1651T, Acidianus sulfidivorans DSM-18786T, Metallosphaera hakonensis DSM-7519T, and Metallosphaera prunae DSM-10039T.</title>
        <authorList>
            <person name="Counts J.A."/>
            <person name="Kelly R.M."/>
        </authorList>
    </citation>
    <scope>NUCLEOTIDE SEQUENCE [LARGE SCALE GENOMIC DNA]</scope>
    <source>
        <strain evidence="2">HO1-1</strain>
    </source>
</reference>
<evidence type="ECO:0000313" key="2">
    <source>
        <dbReference type="Proteomes" id="UP000247586"/>
    </source>
</evidence>
<gene>
    <name evidence="1" type="ORF">DFR87_02910</name>
</gene>